<name>A0A2J6RUL4_HYAVF</name>
<keyword evidence="2" id="KW-1185">Reference proteome</keyword>
<evidence type="ECO:0000313" key="1">
    <source>
        <dbReference type="EMBL" id="PMD42207.1"/>
    </source>
</evidence>
<dbReference type="SUPFAM" id="SSF55961">
    <property type="entry name" value="Bet v1-like"/>
    <property type="match status" value="1"/>
</dbReference>
<reference evidence="1 2" key="1">
    <citation type="submission" date="2016-04" db="EMBL/GenBank/DDBJ databases">
        <title>A degradative enzymes factory behind the ericoid mycorrhizal symbiosis.</title>
        <authorList>
            <consortium name="DOE Joint Genome Institute"/>
            <person name="Martino E."/>
            <person name="Morin E."/>
            <person name="Grelet G."/>
            <person name="Kuo A."/>
            <person name="Kohler A."/>
            <person name="Daghino S."/>
            <person name="Barry K."/>
            <person name="Choi C."/>
            <person name="Cichocki N."/>
            <person name="Clum A."/>
            <person name="Copeland A."/>
            <person name="Hainaut M."/>
            <person name="Haridas S."/>
            <person name="Labutti K."/>
            <person name="Lindquist E."/>
            <person name="Lipzen A."/>
            <person name="Khouja H.-R."/>
            <person name="Murat C."/>
            <person name="Ohm R."/>
            <person name="Olson A."/>
            <person name="Spatafora J."/>
            <person name="Veneault-Fourrey C."/>
            <person name="Henrissat B."/>
            <person name="Grigoriev I."/>
            <person name="Martin F."/>
            <person name="Perotto S."/>
        </authorList>
    </citation>
    <scope>NUCLEOTIDE SEQUENCE [LARGE SCALE GENOMIC DNA]</scope>
    <source>
        <strain evidence="1 2">F</strain>
    </source>
</reference>
<gene>
    <name evidence="1" type="ORF">L207DRAFT_632026</name>
</gene>
<dbReference type="Gene3D" id="3.30.530.20">
    <property type="match status" value="1"/>
</dbReference>
<proteinExistence type="predicted"/>
<dbReference type="InterPro" id="IPR023393">
    <property type="entry name" value="START-like_dom_sf"/>
</dbReference>
<dbReference type="EMBL" id="KZ613943">
    <property type="protein sequence ID" value="PMD42207.1"/>
    <property type="molecule type" value="Genomic_DNA"/>
</dbReference>
<dbReference type="Proteomes" id="UP000235786">
    <property type="component" value="Unassembled WGS sequence"/>
</dbReference>
<evidence type="ECO:0000313" key="2">
    <source>
        <dbReference type="Proteomes" id="UP000235786"/>
    </source>
</evidence>
<protein>
    <submittedName>
        <fullName evidence="1">Uncharacterized protein</fullName>
    </submittedName>
</protein>
<sequence length="152" mass="16480">MPATSILTINAPATKIFDTVVDLKGYDDWLPTSTSFPGITSISSSPTQLGTTYIESTPSGIRHGEVIEFSRPSKVVFHQPMQLKSAPAGVLIDIKVEVLLREKSEGTTEVERNVYLGFPEELAGLKTVFETGASGEGARVMELLKQRVESLP</sequence>
<dbReference type="AlphaFoldDB" id="A0A2J6RUL4"/>
<accession>A0A2J6RUL4</accession>
<organism evidence="1 2">
    <name type="scientific">Hyaloscypha variabilis (strain UAMH 11265 / GT02V1 / F)</name>
    <name type="common">Meliniomyces variabilis</name>
    <dbReference type="NCBI Taxonomy" id="1149755"/>
    <lineage>
        <taxon>Eukaryota</taxon>
        <taxon>Fungi</taxon>
        <taxon>Dikarya</taxon>
        <taxon>Ascomycota</taxon>
        <taxon>Pezizomycotina</taxon>
        <taxon>Leotiomycetes</taxon>
        <taxon>Helotiales</taxon>
        <taxon>Hyaloscyphaceae</taxon>
        <taxon>Hyaloscypha</taxon>
        <taxon>Hyaloscypha variabilis</taxon>
    </lineage>
</organism>
<dbReference type="OrthoDB" id="3508445at2759"/>